<dbReference type="Gene3D" id="1.20.120.520">
    <property type="entry name" value="nmb1532 protein domain like"/>
    <property type="match status" value="1"/>
</dbReference>
<dbReference type="KEGG" id="mros:EHO51_11945"/>
<organism evidence="3 4">
    <name type="scientific">Methylocystis rosea</name>
    <dbReference type="NCBI Taxonomy" id="173366"/>
    <lineage>
        <taxon>Bacteria</taxon>
        <taxon>Pseudomonadati</taxon>
        <taxon>Pseudomonadota</taxon>
        <taxon>Alphaproteobacteria</taxon>
        <taxon>Hyphomicrobiales</taxon>
        <taxon>Methylocystaceae</taxon>
        <taxon>Methylocystis</taxon>
    </lineage>
</organism>
<sequence>MPTASTGGSTKTSKPRTGAKTSATATKTADAIKLLKEDHREVKTWFKQYEKLDKETEKEELARKICAALTVHAKIEEEIFYPALRKSIDDEELLDEAEVEHASAKQLIAEILSMSPQDHLFDAKVKVLGEYVMHHVQEEEQEMFPEARKSEVDLDALGVKLSKRKAELMKKAA</sequence>
<dbReference type="Pfam" id="PF01814">
    <property type="entry name" value="Hemerythrin"/>
    <property type="match status" value="1"/>
</dbReference>
<name>A0A3G8M705_9HYPH</name>
<evidence type="ECO:0000259" key="2">
    <source>
        <dbReference type="Pfam" id="PF01814"/>
    </source>
</evidence>
<reference evidence="3 4" key="1">
    <citation type="submission" date="2018-11" db="EMBL/GenBank/DDBJ databases">
        <title>Genome squencing of methanotrophic bacteria isolated from alkaline groundwater in Korea.</title>
        <authorList>
            <person name="Nguyen L.N."/>
        </authorList>
    </citation>
    <scope>NUCLEOTIDE SEQUENCE [LARGE SCALE GENOMIC DNA]</scope>
    <source>
        <strain evidence="3 4">GW6</strain>
    </source>
</reference>
<dbReference type="AlphaFoldDB" id="A0A3G8M705"/>
<dbReference type="PANTHER" id="PTHR35585">
    <property type="entry name" value="HHE DOMAIN PROTEIN (AFU_ORTHOLOGUE AFUA_4G00730)"/>
    <property type="match status" value="1"/>
</dbReference>
<feature type="domain" description="Hemerythrin-like" evidence="2">
    <location>
        <begin position="31"/>
        <end position="146"/>
    </location>
</feature>
<gene>
    <name evidence="3" type="ORF">EHO51_11945</name>
</gene>
<proteinExistence type="predicted"/>
<dbReference type="InterPro" id="IPR012312">
    <property type="entry name" value="Hemerythrin-like"/>
</dbReference>
<protein>
    <submittedName>
        <fullName evidence="3">Hemerythrin domain-containing protein</fullName>
    </submittedName>
</protein>
<feature type="region of interest" description="Disordered" evidence="1">
    <location>
        <begin position="1"/>
        <end position="26"/>
    </location>
</feature>
<evidence type="ECO:0000313" key="4">
    <source>
        <dbReference type="Proteomes" id="UP000273982"/>
    </source>
</evidence>
<dbReference type="RefSeq" id="WP_124739084.1">
    <property type="nucleotide sequence ID" value="NZ_CP034086.1"/>
</dbReference>
<dbReference type="Proteomes" id="UP000273982">
    <property type="component" value="Chromosome"/>
</dbReference>
<evidence type="ECO:0000313" key="3">
    <source>
        <dbReference type="EMBL" id="AZG77384.1"/>
    </source>
</evidence>
<dbReference type="CDD" id="cd12108">
    <property type="entry name" value="Hr-like"/>
    <property type="match status" value="1"/>
</dbReference>
<accession>A0A3G8M705</accession>
<dbReference type="EMBL" id="CP034086">
    <property type="protein sequence ID" value="AZG77384.1"/>
    <property type="molecule type" value="Genomic_DNA"/>
</dbReference>
<dbReference type="PANTHER" id="PTHR35585:SF1">
    <property type="entry name" value="HHE DOMAIN PROTEIN (AFU_ORTHOLOGUE AFUA_4G00730)"/>
    <property type="match status" value="1"/>
</dbReference>
<evidence type="ECO:0000256" key="1">
    <source>
        <dbReference type="SAM" id="MobiDB-lite"/>
    </source>
</evidence>